<dbReference type="InterPro" id="IPR050291">
    <property type="entry name" value="CDF_Transporter"/>
</dbReference>
<dbReference type="Pfam" id="PF01545">
    <property type="entry name" value="Cation_efflux"/>
    <property type="match status" value="1"/>
</dbReference>
<dbReference type="PANTHER" id="PTHR43840">
    <property type="entry name" value="MITOCHONDRIAL METAL TRANSPORTER 1-RELATED"/>
    <property type="match status" value="1"/>
</dbReference>
<dbReference type="NCBIfam" id="TIGR01297">
    <property type="entry name" value="CDF"/>
    <property type="match status" value="1"/>
</dbReference>
<feature type="domain" description="Cation efflux protein transmembrane" evidence="8">
    <location>
        <begin position="95"/>
        <end position="285"/>
    </location>
</feature>
<dbReference type="InterPro" id="IPR027469">
    <property type="entry name" value="Cation_efflux_TMD_sf"/>
</dbReference>
<feature type="transmembrane region" description="Helical" evidence="7">
    <location>
        <begin position="162"/>
        <end position="180"/>
    </location>
</feature>
<keyword evidence="4 7" id="KW-0812">Transmembrane</keyword>
<evidence type="ECO:0000313" key="9">
    <source>
        <dbReference type="Proteomes" id="UP000035680"/>
    </source>
</evidence>
<dbReference type="Proteomes" id="UP000035680">
    <property type="component" value="Unassembled WGS sequence"/>
</dbReference>
<organism evidence="9 10">
    <name type="scientific">Strongyloides venezuelensis</name>
    <name type="common">Threadworm</name>
    <dbReference type="NCBI Taxonomy" id="75913"/>
    <lineage>
        <taxon>Eukaryota</taxon>
        <taxon>Metazoa</taxon>
        <taxon>Ecdysozoa</taxon>
        <taxon>Nematoda</taxon>
        <taxon>Chromadorea</taxon>
        <taxon>Rhabditida</taxon>
        <taxon>Tylenchina</taxon>
        <taxon>Panagrolaimomorpha</taxon>
        <taxon>Strongyloidoidea</taxon>
        <taxon>Strongyloididae</taxon>
        <taxon>Strongyloides</taxon>
    </lineage>
</organism>
<feature type="transmembrane region" description="Helical" evidence="7">
    <location>
        <begin position="120"/>
        <end position="141"/>
    </location>
</feature>
<dbReference type="FunFam" id="1.20.1510.10:FF:000005">
    <property type="entry name" value="Putative Cation diffusion facilitator 1"/>
    <property type="match status" value="1"/>
</dbReference>
<feature type="transmembrane region" description="Helical" evidence="7">
    <location>
        <begin position="200"/>
        <end position="217"/>
    </location>
</feature>
<dbReference type="GO" id="GO:0008324">
    <property type="term" value="F:monoatomic cation transmembrane transporter activity"/>
    <property type="evidence" value="ECO:0007669"/>
    <property type="project" value="InterPro"/>
</dbReference>
<dbReference type="SUPFAM" id="SSF161111">
    <property type="entry name" value="Cation efflux protein transmembrane domain-like"/>
    <property type="match status" value="1"/>
</dbReference>
<evidence type="ECO:0000256" key="5">
    <source>
        <dbReference type="ARBA" id="ARBA00022989"/>
    </source>
</evidence>
<dbReference type="InterPro" id="IPR058533">
    <property type="entry name" value="Cation_efflux_TM"/>
</dbReference>
<dbReference type="PANTHER" id="PTHR43840:SF17">
    <property type="entry name" value="CATION EFFLUX PROTEIN CYTOPLASMIC DOMAIN-CONTAINING PROTEIN"/>
    <property type="match status" value="1"/>
</dbReference>
<evidence type="ECO:0000256" key="4">
    <source>
        <dbReference type="ARBA" id="ARBA00022692"/>
    </source>
</evidence>
<comment type="subcellular location">
    <subcellularLocation>
        <location evidence="1">Membrane</location>
        <topology evidence="1">Multi-pass membrane protein</topology>
    </subcellularLocation>
</comment>
<evidence type="ECO:0000256" key="1">
    <source>
        <dbReference type="ARBA" id="ARBA00004141"/>
    </source>
</evidence>
<comment type="similarity">
    <text evidence="2">Belongs to the cation diffusion facilitator (CDF) transporter (TC 2.A.4) family. SLC30A subfamily.</text>
</comment>
<dbReference type="STRING" id="75913.A0A0K0G1N8"/>
<accession>A0A0K0G1N8</accession>
<name>A0A0K0G1N8_STRVS</name>
<dbReference type="Gene3D" id="1.20.1510.10">
    <property type="entry name" value="Cation efflux protein transmembrane domain"/>
    <property type="match status" value="1"/>
</dbReference>
<evidence type="ECO:0000259" key="8">
    <source>
        <dbReference type="Pfam" id="PF01545"/>
    </source>
</evidence>
<feature type="transmembrane region" description="Helical" evidence="7">
    <location>
        <begin position="237"/>
        <end position="254"/>
    </location>
</feature>
<evidence type="ECO:0000256" key="6">
    <source>
        <dbReference type="ARBA" id="ARBA00023136"/>
    </source>
</evidence>
<reference evidence="9" key="1">
    <citation type="submission" date="2014-07" db="EMBL/GenBank/DDBJ databases">
        <authorList>
            <person name="Martin A.A"/>
            <person name="De Silva N."/>
        </authorList>
    </citation>
    <scope>NUCLEOTIDE SEQUENCE</scope>
</reference>
<dbReference type="GO" id="GO:0016020">
    <property type="term" value="C:membrane"/>
    <property type="evidence" value="ECO:0007669"/>
    <property type="project" value="UniProtKB-SubCell"/>
</dbReference>
<dbReference type="InterPro" id="IPR036837">
    <property type="entry name" value="Cation_efflux_CTD_sf"/>
</dbReference>
<keyword evidence="3" id="KW-0813">Transport</keyword>
<dbReference type="SUPFAM" id="SSF160240">
    <property type="entry name" value="Cation efflux protein cytoplasmic domain-like"/>
    <property type="match status" value="1"/>
</dbReference>
<protein>
    <submittedName>
        <fullName evidence="10">ZT_dimer domain-containing protein</fullName>
    </submittedName>
</protein>
<sequence>MSDSINKENNSENEEFVKKGNKNTLEYNKKLKKLQSYYNDDLLIVEKVKKKYMSSSRRSLDVGIENDNDKSDNNNCNGEVKNNCVSKSLEKNIALITLLINIFLIISKSVASYLSGSFSILSTVVDSAVDITAGLVIWLTTKTIKKDKPYSYPRGRNRLEPLALIIVSIIMGIASLQIIIQSMKSIIEGTIDPQLDITSISIMISTIVIKMILYLTCYRFSSSQSIQILAMDHRNDCISNFFALLCAALAKYFITYADPIGAVAVSVFIAKSWLSTGLEHSQMLVGRSGDGTLISRVIYVTMNYHEDIKKVEKVLVYHIGVKFLVEVYVRLDGEMTLCRSDSILQGLQEGLESLDFVERAFVLGEPYVKA</sequence>
<keyword evidence="5 7" id="KW-1133">Transmembrane helix</keyword>
<dbReference type="WBParaSite" id="SVE_1862900.1">
    <property type="protein sequence ID" value="SVE_1862900.1"/>
    <property type="gene ID" value="SVE_1862900"/>
</dbReference>
<evidence type="ECO:0000313" key="10">
    <source>
        <dbReference type="WBParaSite" id="SVE_1862900.1"/>
    </source>
</evidence>
<keyword evidence="6 7" id="KW-0472">Membrane</keyword>
<reference evidence="10" key="2">
    <citation type="submission" date="2015-08" db="UniProtKB">
        <authorList>
            <consortium name="WormBaseParasite"/>
        </authorList>
    </citation>
    <scope>IDENTIFICATION</scope>
</reference>
<evidence type="ECO:0000256" key="3">
    <source>
        <dbReference type="ARBA" id="ARBA00022448"/>
    </source>
</evidence>
<evidence type="ECO:0000256" key="2">
    <source>
        <dbReference type="ARBA" id="ARBA00008873"/>
    </source>
</evidence>
<dbReference type="AlphaFoldDB" id="A0A0K0G1N8"/>
<proteinExistence type="inferred from homology"/>
<dbReference type="InterPro" id="IPR002524">
    <property type="entry name" value="Cation_efflux"/>
</dbReference>
<feature type="transmembrane region" description="Helical" evidence="7">
    <location>
        <begin position="93"/>
        <end position="114"/>
    </location>
</feature>
<dbReference type="Gene3D" id="3.30.70.1350">
    <property type="entry name" value="Cation efflux protein, cytoplasmic domain"/>
    <property type="match status" value="1"/>
</dbReference>
<evidence type="ECO:0000256" key="7">
    <source>
        <dbReference type="SAM" id="Phobius"/>
    </source>
</evidence>
<keyword evidence="9" id="KW-1185">Reference proteome</keyword>